<accession>A0A1U9V3D2</accession>
<reference evidence="2" key="1">
    <citation type="submission" date="2017-02" db="EMBL/GenBank/DDBJ databases">
        <title>Complete genome sequence of Cupriavidus necator strain NH9, a 3-chlorobenzoate degrader.</title>
        <authorList>
            <person name="Moriuchi R."/>
            <person name="Dohra H."/>
            <person name="Ogawa N."/>
        </authorList>
    </citation>
    <scope>NUCLEOTIDE SEQUENCE [LARGE SCALE GENOMIC DNA]</scope>
    <source>
        <strain evidence="2">NH9</strain>
        <plasmid evidence="2">penh92</plasmid>
    </source>
</reference>
<keyword evidence="1" id="KW-0614">Plasmid</keyword>
<gene>
    <name evidence="1" type="ORF">BJN34_36635</name>
</gene>
<protein>
    <submittedName>
        <fullName evidence="1">Uncharacterized protein</fullName>
    </submittedName>
</protein>
<dbReference type="Proteomes" id="UP000189627">
    <property type="component" value="Plasmid pENH92"/>
</dbReference>
<dbReference type="AlphaFoldDB" id="A0A1U9V3D2"/>
<evidence type="ECO:0000313" key="1">
    <source>
        <dbReference type="EMBL" id="AQV99403.1"/>
    </source>
</evidence>
<dbReference type="EMBL" id="CP017759">
    <property type="protein sequence ID" value="AQV99403.1"/>
    <property type="molecule type" value="Genomic_DNA"/>
</dbReference>
<dbReference type="OrthoDB" id="9106042at2"/>
<evidence type="ECO:0000313" key="2">
    <source>
        <dbReference type="Proteomes" id="UP000189627"/>
    </source>
</evidence>
<organism evidence="1 2">
    <name type="scientific">Cupriavidus necator</name>
    <name type="common">Alcaligenes eutrophus</name>
    <name type="synonym">Ralstonia eutropha</name>
    <dbReference type="NCBI Taxonomy" id="106590"/>
    <lineage>
        <taxon>Bacteria</taxon>
        <taxon>Pseudomonadati</taxon>
        <taxon>Pseudomonadota</taxon>
        <taxon>Betaproteobacteria</taxon>
        <taxon>Burkholderiales</taxon>
        <taxon>Burkholderiaceae</taxon>
        <taxon>Cupriavidus</taxon>
    </lineage>
</organism>
<name>A0A1U9V3D2_CUPNE</name>
<proteinExistence type="predicted"/>
<dbReference type="RefSeq" id="WP_078201793.1">
    <property type="nucleotide sequence ID" value="NZ_CP017759.1"/>
</dbReference>
<dbReference type="Pfam" id="PF11672">
    <property type="entry name" value="DUF3268"/>
    <property type="match status" value="1"/>
</dbReference>
<sequence length="150" mass="16524">MRVGRPIPAPPQHLCDYCGGKAVLARVGEEAYPYLEDHGPVWICSPCQAWIGVRARSKQHTPLGRLADAALRETKSRLRDALEPLVTAKMRRDGVNAFEARGKAMKWLIASLHIPVDSPSIHALSLDQCEQAIQFIAEFQASRGREPSGS</sequence>
<dbReference type="InterPro" id="IPR021686">
    <property type="entry name" value="DUF3268"/>
</dbReference>
<geneLocation type="plasmid" evidence="2">
    <name>penh92</name>
</geneLocation>
<dbReference type="KEGG" id="cuh:BJN34_36635"/>